<dbReference type="InterPro" id="IPR002083">
    <property type="entry name" value="MATH/TRAF_dom"/>
</dbReference>
<dbReference type="Pfam" id="PF12937">
    <property type="entry name" value="F-box-like"/>
    <property type="match status" value="1"/>
</dbReference>
<dbReference type="Gene3D" id="2.60.210.10">
    <property type="entry name" value="Apoptosis, Tumor Necrosis Factor Receptor Associated Protein 2, Chain A"/>
    <property type="match status" value="1"/>
</dbReference>
<evidence type="ECO:0000313" key="2">
    <source>
        <dbReference type="EMBL" id="CAD6266511.1"/>
    </source>
</evidence>
<dbReference type="Proteomes" id="UP000604825">
    <property type="component" value="Unassembled WGS sequence"/>
</dbReference>
<sequence length="233" mass="25763">MASAASTTSKIRVTRTTARGLSRLQEQEGGVLSWCDLPSDLYGQILRRLPSCKDRVRLSAVCRHWRVCAWQDLPGVCQILPMRVTRTASGTHVVHVRGFSRLQEQQCGVGGFVDSPAFAVAGLHWAIRYYPGSDGGDGERGHVGAFVRLLTEGVVVRGYVGLLLLDQTTGLAGTVIIWDRRRTRFDAARSCTRGTSKVAKRSELKGSPSRFVRGDCLKIECVLEDVFRDRMLK</sequence>
<dbReference type="SUPFAM" id="SSF49599">
    <property type="entry name" value="TRAF domain-like"/>
    <property type="match status" value="1"/>
</dbReference>
<dbReference type="InterPro" id="IPR045005">
    <property type="entry name" value="BPM1-6"/>
</dbReference>
<evidence type="ECO:0000313" key="3">
    <source>
        <dbReference type="Proteomes" id="UP000604825"/>
    </source>
</evidence>
<organism evidence="2 3">
    <name type="scientific">Miscanthus lutarioriparius</name>
    <dbReference type="NCBI Taxonomy" id="422564"/>
    <lineage>
        <taxon>Eukaryota</taxon>
        <taxon>Viridiplantae</taxon>
        <taxon>Streptophyta</taxon>
        <taxon>Embryophyta</taxon>
        <taxon>Tracheophyta</taxon>
        <taxon>Spermatophyta</taxon>
        <taxon>Magnoliopsida</taxon>
        <taxon>Liliopsida</taxon>
        <taxon>Poales</taxon>
        <taxon>Poaceae</taxon>
        <taxon>PACMAD clade</taxon>
        <taxon>Panicoideae</taxon>
        <taxon>Andropogonodae</taxon>
        <taxon>Andropogoneae</taxon>
        <taxon>Saccharinae</taxon>
        <taxon>Miscanthus</taxon>
    </lineage>
</organism>
<reference evidence="2" key="1">
    <citation type="submission" date="2020-10" db="EMBL/GenBank/DDBJ databases">
        <authorList>
            <person name="Han B."/>
            <person name="Lu T."/>
            <person name="Zhao Q."/>
            <person name="Huang X."/>
            <person name="Zhao Y."/>
        </authorList>
    </citation>
    <scope>NUCLEOTIDE SEQUENCE</scope>
</reference>
<dbReference type="AlphaFoldDB" id="A0A811R913"/>
<dbReference type="SUPFAM" id="SSF81383">
    <property type="entry name" value="F-box domain"/>
    <property type="match status" value="1"/>
</dbReference>
<dbReference type="OrthoDB" id="587643at2759"/>
<dbReference type="CDD" id="cd00121">
    <property type="entry name" value="MATH"/>
    <property type="match status" value="1"/>
</dbReference>
<dbReference type="GO" id="GO:0016567">
    <property type="term" value="P:protein ubiquitination"/>
    <property type="evidence" value="ECO:0007669"/>
    <property type="project" value="InterPro"/>
</dbReference>
<evidence type="ECO:0000259" key="1">
    <source>
        <dbReference type="PROSITE" id="PS50144"/>
    </source>
</evidence>
<dbReference type="Pfam" id="PF22486">
    <property type="entry name" value="MATH_2"/>
    <property type="match status" value="1"/>
</dbReference>
<accession>A0A811R913</accession>
<dbReference type="InterPro" id="IPR008974">
    <property type="entry name" value="TRAF-like"/>
</dbReference>
<keyword evidence="3" id="KW-1185">Reference proteome</keyword>
<proteinExistence type="predicted"/>
<feature type="domain" description="MATH" evidence="1">
    <location>
        <begin position="89"/>
        <end position="223"/>
    </location>
</feature>
<dbReference type="InterPro" id="IPR001810">
    <property type="entry name" value="F-box_dom"/>
</dbReference>
<dbReference type="Gene3D" id="1.20.1280.50">
    <property type="match status" value="1"/>
</dbReference>
<name>A0A811R913_9POAL</name>
<dbReference type="PANTHER" id="PTHR26379">
    <property type="entry name" value="BTB/POZ AND MATH DOMAIN-CONTAINING PROTEIN 1"/>
    <property type="match status" value="1"/>
</dbReference>
<dbReference type="CDD" id="cd09917">
    <property type="entry name" value="F-box_SF"/>
    <property type="match status" value="1"/>
</dbReference>
<dbReference type="PANTHER" id="PTHR26379:SF496">
    <property type="entry name" value="BTB DOMAIN-CONTAINING PROTEIN"/>
    <property type="match status" value="1"/>
</dbReference>
<dbReference type="EMBL" id="CAJGYO010000013">
    <property type="protein sequence ID" value="CAD6266511.1"/>
    <property type="molecule type" value="Genomic_DNA"/>
</dbReference>
<dbReference type="InterPro" id="IPR036047">
    <property type="entry name" value="F-box-like_dom_sf"/>
</dbReference>
<dbReference type="PROSITE" id="PS50144">
    <property type="entry name" value="MATH"/>
    <property type="match status" value="1"/>
</dbReference>
<protein>
    <recommendedName>
        <fullName evidence="1">MATH domain-containing protein</fullName>
    </recommendedName>
</protein>
<comment type="caution">
    <text evidence="2">The sequence shown here is derived from an EMBL/GenBank/DDBJ whole genome shotgun (WGS) entry which is preliminary data.</text>
</comment>
<dbReference type="SMART" id="SM00256">
    <property type="entry name" value="FBOX"/>
    <property type="match status" value="1"/>
</dbReference>
<gene>
    <name evidence="2" type="ORF">NCGR_LOCUS49816</name>
</gene>